<dbReference type="Pfam" id="PF02361">
    <property type="entry name" value="CbiQ"/>
    <property type="match status" value="1"/>
</dbReference>
<evidence type="ECO:0000313" key="7">
    <source>
        <dbReference type="EMBL" id="UOD49821.1"/>
    </source>
</evidence>
<dbReference type="Proteomes" id="UP000831607">
    <property type="component" value="Chromosome"/>
</dbReference>
<keyword evidence="8" id="KW-1185">Reference proteome</keyword>
<dbReference type="CDD" id="cd16914">
    <property type="entry name" value="EcfT"/>
    <property type="match status" value="1"/>
</dbReference>
<feature type="transmembrane region" description="Helical" evidence="6">
    <location>
        <begin position="25"/>
        <end position="58"/>
    </location>
</feature>
<feature type="transmembrane region" description="Helical" evidence="6">
    <location>
        <begin position="70"/>
        <end position="90"/>
    </location>
</feature>
<feature type="transmembrane region" description="Helical" evidence="6">
    <location>
        <begin position="96"/>
        <end position="123"/>
    </location>
</feature>
<sequence>MNWHFEHPDHTPATWLHRWPAGLKLATLLVMATAFVMVQNPWVLAASSIVMAVVWRSVTGPLRWRAWRQASWLAITIAMIVIYVAAFSGLHQAMVVLFRLLALLLAALAVVASTPISAMMAVIERILAPLGRRGWVNPEKVALAFGLSLRMVPVLMEQWHEISEAQAARGVRAWPHALLVPMLARTLKRADEIAEAIDARGQCAESSNMR</sequence>
<evidence type="ECO:0000313" key="8">
    <source>
        <dbReference type="Proteomes" id="UP000831607"/>
    </source>
</evidence>
<keyword evidence="3 6" id="KW-0812">Transmembrane</keyword>
<organism evidence="7 8">
    <name type="scientific">Orrella daihaiensis</name>
    <dbReference type="NCBI Taxonomy" id="2782176"/>
    <lineage>
        <taxon>Bacteria</taxon>
        <taxon>Pseudomonadati</taxon>
        <taxon>Pseudomonadota</taxon>
        <taxon>Betaproteobacteria</taxon>
        <taxon>Burkholderiales</taxon>
        <taxon>Alcaligenaceae</taxon>
        <taxon>Orrella</taxon>
    </lineage>
</organism>
<dbReference type="PANTHER" id="PTHR33514:SF13">
    <property type="entry name" value="PROTEIN ABCI12, CHLOROPLASTIC"/>
    <property type="match status" value="1"/>
</dbReference>
<reference evidence="7 8" key="1">
    <citation type="submission" date="2020-11" db="EMBL/GenBank/DDBJ databases">
        <title>Algicoccus daihaiensis sp.nov., isolated from Daihai Lake in Inner Mongolia.</title>
        <authorList>
            <person name="Kai J."/>
        </authorList>
    </citation>
    <scope>NUCLEOTIDE SEQUENCE [LARGE SCALE GENOMIC DNA]</scope>
    <source>
        <strain evidence="8">f23</strain>
    </source>
</reference>
<evidence type="ECO:0000256" key="4">
    <source>
        <dbReference type="ARBA" id="ARBA00022989"/>
    </source>
</evidence>
<dbReference type="EMBL" id="CP063982">
    <property type="protein sequence ID" value="UOD49821.1"/>
    <property type="molecule type" value="Genomic_DNA"/>
</dbReference>
<keyword evidence="5 6" id="KW-0472">Membrane</keyword>
<dbReference type="RefSeq" id="WP_243478067.1">
    <property type="nucleotide sequence ID" value="NZ_CP063982.1"/>
</dbReference>
<evidence type="ECO:0000256" key="6">
    <source>
        <dbReference type="SAM" id="Phobius"/>
    </source>
</evidence>
<evidence type="ECO:0000256" key="2">
    <source>
        <dbReference type="ARBA" id="ARBA00008564"/>
    </source>
</evidence>
<protein>
    <submittedName>
        <fullName evidence="7">Energy-coupling factor transporter transmembrane protein EcfT</fullName>
    </submittedName>
</protein>
<name>A0ABY4AHR2_9BURK</name>
<evidence type="ECO:0000256" key="1">
    <source>
        <dbReference type="ARBA" id="ARBA00004141"/>
    </source>
</evidence>
<gene>
    <name evidence="7" type="ORF">DHf2319_10240</name>
</gene>
<dbReference type="PANTHER" id="PTHR33514">
    <property type="entry name" value="PROTEIN ABCI12, CHLOROPLASTIC"/>
    <property type="match status" value="1"/>
</dbReference>
<comment type="subcellular location">
    <subcellularLocation>
        <location evidence="1">Membrane</location>
        <topology evidence="1">Multi-pass membrane protein</topology>
    </subcellularLocation>
</comment>
<dbReference type="InterPro" id="IPR003339">
    <property type="entry name" value="ABC/ECF_trnsptr_transmembrane"/>
</dbReference>
<keyword evidence="4 6" id="KW-1133">Transmembrane helix</keyword>
<comment type="similarity">
    <text evidence="2">Belongs to the CbiQ family.</text>
</comment>
<evidence type="ECO:0000256" key="5">
    <source>
        <dbReference type="ARBA" id="ARBA00023136"/>
    </source>
</evidence>
<evidence type="ECO:0000256" key="3">
    <source>
        <dbReference type="ARBA" id="ARBA00022692"/>
    </source>
</evidence>
<accession>A0ABY4AHR2</accession>
<proteinExistence type="inferred from homology"/>